<dbReference type="RefSeq" id="WP_344509815.1">
    <property type="nucleotide sequence ID" value="NZ_BAAAQD010000023.1"/>
</dbReference>
<proteinExistence type="predicted"/>
<name>A0ABN2C5Z8_9ACTN</name>
<comment type="caution">
    <text evidence="1">The sequence shown here is derived from an EMBL/GenBank/DDBJ whole genome shotgun (WGS) entry which is preliminary data.</text>
</comment>
<sequence length="229" mass="25078">MVSSLSLSLERALHARSAEQVRVIVRIDGVDISHANGDDGPDPWDALVPVNRFVATGDLTTATLACCPSCGPDCCAIEARVRREGDVVRWEVGDRRGVRHVGERRTILFDAAAYDAEVARIEADRSWETAMHRAGRLILAGLALPSGIEGVRVGVIGTGELEVWLEEPDEYQIWVDAPWDPQRPDESAAAVRAMLAGPTADWPARWHSIKGGREDPPAYAGPSWRHFEL</sequence>
<keyword evidence="2" id="KW-1185">Reference proteome</keyword>
<dbReference type="EMBL" id="BAAAQD010000023">
    <property type="protein sequence ID" value="GAA1552659.1"/>
    <property type="molecule type" value="Genomic_DNA"/>
</dbReference>
<dbReference type="Proteomes" id="UP001501470">
    <property type="component" value="Unassembled WGS sequence"/>
</dbReference>
<organism evidence="1 2">
    <name type="scientific">Dactylosporangium maewongense</name>
    <dbReference type="NCBI Taxonomy" id="634393"/>
    <lineage>
        <taxon>Bacteria</taxon>
        <taxon>Bacillati</taxon>
        <taxon>Actinomycetota</taxon>
        <taxon>Actinomycetes</taxon>
        <taxon>Micromonosporales</taxon>
        <taxon>Micromonosporaceae</taxon>
        <taxon>Dactylosporangium</taxon>
    </lineage>
</organism>
<gene>
    <name evidence="1" type="ORF">GCM10009827_086720</name>
</gene>
<accession>A0ABN2C5Z8</accession>
<protein>
    <submittedName>
        <fullName evidence="1">Uncharacterized protein</fullName>
    </submittedName>
</protein>
<evidence type="ECO:0000313" key="2">
    <source>
        <dbReference type="Proteomes" id="UP001501470"/>
    </source>
</evidence>
<evidence type="ECO:0000313" key="1">
    <source>
        <dbReference type="EMBL" id="GAA1552659.1"/>
    </source>
</evidence>
<reference evidence="1 2" key="1">
    <citation type="journal article" date="2019" name="Int. J. Syst. Evol. Microbiol.">
        <title>The Global Catalogue of Microorganisms (GCM) 10K type strain sequencing project: providing services to taxonomists for standard genome sequencing and annotation.</title>
        <authorList>
            <consortium name="The Broad Institute Genomics Platform"/>
            <consortium name="The Broad Institute Genome Sequencing Center for Infectious Disease"/>
            <person name="Wu L."/>
            <person name="Ma J."/>
        </authorList>
    </citation>
    <scope>NUCLEOTIDE SEQUENCE [LARGE SCALE GENOMIC DNA]</scope>
    <source>
        <strain evidence="1 2">JCM 15933</strain>
    </source>
</reference>